<organism evidence="1 2">
    <name type="scientific">Macroventuria anomochaeta</name>
    <dbReference type="NCBI Taxonomy" id="301207"/>
    <lineage>
        <taxon>Eukaryota</taxon>
        <taxon>Fungi</taxon>
        <taxon>Dikarya</taxon>
        <taxon>Ascomycota</taxon>
        <taxon>Pezizomycotina</taxon>
        <taxon>Dothideomycetes</taxon>
        <taxon>Pleosporomycetidae</taxon>
        <taxon>Pleosporales</taxon>
        <taxon>Pleosporineae</taxon>
        <taxon>Didymellaceae</taxon>
        <taxon>Macroventuria</taxon>
    </lineage>
</organism>
<sequence>MHEGHRRRVMTSAYEVQWGFIDTARTGPVPHANTYAAHIEVATTSDQPGSKSSCQRRPEGGYSGPYHLGDLVSNVYDALDRAGLHPCRNSLWAQLPLATDSKLISAWLRITKVSSRLQTAGEAWQRGCRGKFCHACHGYACMVLRLLAWLHRSFNLTPNSRTALAGSG</sequence>
<evidence type="ECO:0000313" key="1">
    <source>
        <dbReference type="EMBL" id="KAF2628513.1"/>
    </source>
</evidence>
<proteinExistence type="predicted"/>
<keyword evidence="2" id="KW-1185">Reference proteome</keyword>
<accession>A0ACB6S3I8</accession>
<dbReference type="Proteomes" id="UP000799754">
    <property type="component" value="Unassembled WGS sequence"/>
</dbReference>
<gene>
    <name evidence="1" type="ORF">BU25DRAFT_37506</name>
</gene>
<comment type="caution">
    <text evidence="1">The sequence shown here is derived from an EMBL/GenBank/DDBJ whole genome shotgun (WGS) entry which is preliminary data.</text>
</comment>
<reference evidence="1" key="1">
    <citation type="journal article" date="2020" name="Stud. Mycol.">
        <title>101 Dothideomycetes genomes: a test case for predicting lifestyles and emergence of pathogens.</title>
        <authorList>
            <person name="Haridas S."/>
            <person name="Albert R."/>
            <person name="Binder M."/>
            <person name="Bloem J."/>
            <person name="Labutti K."/>
            <person name="Salamov A."/>
            <person name="Andreopoulos B."/>
            <person name="Baker S."/>
            <person name="Barry K."/>
            <person name="Bills G."/>
            <person name="Bluhm B."/>
            <person name="Cannon C."/>
            <person name="Castanera R."/>
            <person name="Culley D."/>
            <person name="Daum C."/>
            <person name="Ezra D."/>
            <person name="Gonzalez J."/>
            <person name="Henrissat B."/>
            <person name="Kuo A."/>
            <person name="Liang C."/>
            <person name="Lipzen A."/>
            <person name="Lutzoni F."/>
            <person name="Magnuson J."/>
            <person name="Mondo S."/>
            <person name="Nolan M."/>
            <person name="Ohm R."/>
            <person name="Pangilinan J."/>
            <person name="Park H.-J."/>
            <person name="Ramirez L."/>
            <person name="Alfaro M."/>
            <person name="Sun H."/>
            <person name="Tritt A."/>
            <person name="Yoshinaga Y."/>
            <person name="Zwiers L.-H."/>
            <person name="Turgeon B."/>
            <person name="Goodwin S."/>
            <person name="Spatafora J."/>
            <person name="Crous P."/>
            <person name="Grigoriev I."/>
        </authorList>
    </citation>
    <scope>NUCLEOTIDE SEQUENCE</scope>
    <source>
        <strain evidence="1">CBS 525.71</strain>
    </source>
</reference>
<dbReference type="EMBL" id="MU006713">
    <property type="protein sequence ID" value="KAF2628513.1"/>
    <property type="molecule type" value="Genomic_DNA"/>
</dbReference>
<evidence type="ECO:0000313" key="2">
    <source>
        <dbReference type="Proteomes" id="UP000799754"/>
    </source>
</evidence>
<protein>
    <submittedName>
        <fullName evidence="1">Uncharacterized protein</fullName>
    </submittedName>
</protein>
<name>A0ACB6S3I8_9PLEO</name>